<dbReference type="NCBIfam" id="TIGR00252">
    <property type="entry name" value="YraN family protein"/>
    <property type="match status" value="1"/>
</dbReference>
<keyword evidence="4" id="KW-1185">Reference proteome</keyword>
<dbReference type="RefSeq" id="WP_012598715.1">
    <property type="nucleotide sequence ID" value="NC_011729.1"/>
</dbReference>
<dbReference type="KEGG" id="cyc:PCC7424_1324"/>
<dbReference type="eggNOG" id="COG0792">
    <property type="taxonomic scope" value="Bacteria"/>
</dbReference>
<dbReference type="GO" id="GO:0003676">
    <property type="term" value="F:nucleic acid binding"/>
    <property type="evidence" value="ECO:0007669"/>
    <property type="project" value="InterPro"/>
</dbReference>
<reference evidence="4" key="1">
    <citation type="journal article" date="2011" name="MBio">
        <title>Novel metabolic attributes of the genus Cyanothece, comprising a group of unicellular nitrogen-fixing Cyanobacteria.</title>
        <authorList>
            <person name="Bandyopadhyay A."/>
            <person name="Elvitigala T."/>
            <person name="Welsh E."/>
            <person name="Stockel J."/>
            <person name="Liberton M."/>
            <person name="Min H."/>
            <person name="Sherman L.A."/>
            <person name="Pakrasi H.B."/>
        </authorList>
    </citation>
    <scope>NUCLEOTIDE SEQUENCE [LARGE SCALE GENOMIC DNA]</scope>
    <source>
        <strain evidence="4">PCC 7424</strain>
    </source>
</reference>
<dbReference type="HAMAP" id="MF_00048">
    <property type="entry name" value="UPF0102"/>
    <property type="match status" value="1"/>
</dbReference>
<name>B7K7K1_GLOC7</name>
<dbReference type="InterPro" id="IPR003509">
    <property type="entry name" value="UPF0102_YraN-like"/>
</dbReference>
<dbReference type="PANTHER" id="PTHR34039">
    <property type="entry name" value="UPF0102 PROTEIN YRAN"/>
    <property type="match status" value="1"/>
</dbReference>
<evidence type="ECO:0000313" key="3">
    <source>
        <dbReference type="EMBL" id="ACK69769.1"/>
    </source>
</evidence>
<dbReference type="PANTHER" id="PTHR34039:SF1">
    <property type="entry name" value="UPF0102 PROTEIN YRAN"/>
    <property type="match status" value="1"/>
</dbReference>
<dbReference type="OrthoDB" id="9802516at2"/>
<dbReference type="Pfam" id="PF02021">
    <property type="entry name" value="UPF0102"/>
    <property type="match status" value="1"/>
</dbReference>
<dbReference type="SUPFAM" id="SSF52980">
    <property type="entry name" value="Restriction endonuclease-like"/>
    <property type="match status" value="1"/>
</dbReference>
<dbReference type="InterPro" id="IPR011335">
    <property type="entry name" value="Restrct_endonuc-II-like"/>
</dbReference>
<dbReference type="EMBL" id="CP001291">
    <property type="protein sequence ID" value="ACK69769.1"/>
    <property type="molecule type" value="Genomic_DNA"/>
</dbReference>
<protein>
    <recommendedName>
        <fullName evidence="2">UPF0102 protein PCC7424_1324</fullName>
    </recommendedName>
</protein>
<dbReference type="STRING" id="65393.PCC7424_1324"/>
<accession>B7K7K1</accession>
<dbReference type="AlphaFoldDB" id="B7K7K1"/>
<dbReference type="Gene3D" id="3.40.1350.10">
    <property type="match status" value="1"/>
</dbReference>
<dbReference type="HOGENOM" id="CLU_115353_3_0_3"/>
<sequence>MTTIGELGEKLVSEWLKTQEWSILQHRWRCRWGEIDIISQSTTDHSLAFIEVKTRNSRNWDSDGLLAINEKKQIKLIKSASLFLGEYPSLALFPCRFDVALVSYKKAKSSLSFQGLSEISLGKSVFWEGYQLTLNQYLESAFEVNIEL</sequence>
<dbReference type="Proteomes" id="UP000002384">
    <property type="component" value="Chromosome"/>
</dbReference>
<proteinExistence type="inferred from homology"/>
<evidence type="ECO:0000256" key="1">
    <source>
        <dbReference type="ARBA" id="ARBA00006738"/>
    </source>
</evidence>
<evidence type="ECO:0000313" key="4">
    <source>
        <dbReference type="Proteomes" id="UP000002384"/>
    </source>
</evidence>
<dbReference type="InterPro" id="IPR011856">
    <property type="entry name" value="tRNA_endonuc-like_dom_sf"/>
</dbReference>
<comment type="similarity">
    <text evidence="1 2">Belongs to the UPF0102 family.</text>
</comment>
<gene>
    <name evidence="3" type="ordered locus">PCC7424_1324</name>
</gene>
<organism evidence="3 4">
    <name type="scientific">Gloeothece citriformis (strain PCC 7424)</name>
    <name type="common">Cyanothece sp. (strain PCC 7424)</name>
    <dbReference type="NCBI Taxonomy" id="65393"/>
    <lineage>
        <taxon>Bacteria</taxon>
        <taxon>Bacillati</taxon>
        <taxon>Cyanobacteriota</taxon>
        <taxon>Cyanophyceae</taxon>
        <taxon>Oscillatoriophycideae</taxon>
        <taxon>Chroococcales</taxon>
        <taxon>Aphanothecaceae</taxon>
        <taxon>Gloeothece</taxon>
        <taxon>Gloeothece citriformis</taxon>
    </lineage>
</organism>
<evidence type="ECO:0000256" key="2">
    <source>
        <dbReference type="HAMAP-Rule" id="MF_00048"/>
    </source>
</evidence>